<keyword evidence="4" id="KW-0521">NADP</keyword>
<keyword evidence="3 6" id="KW-0274">FAD</keyword>
<evidence type="ECO:0000313" key="8">
    <source>
        <dbReference type="EMBL" id="CAK9864716.1"/>
    </source>
</evidence>
<sequence length="515" mass="56900">MKVAIVGAGLSGLVTAKVLAQFGHKVTVYEKCPDVGGTWSRTRWYPGLTTQSGKDSYHFTDFPMPDSYPEWPSGEQVHQYLDEYVKHFGLDALLQLNTEVVSIELDEVAGNIWTIGTRQSDNNKDSSMPILATQSETFDHVVIANGVFSDPYVPTFPGLEEFQQAGGQVLHATDVHQLLGDATGKHFVIVGYGRSACDVACALSDISSNKVVVVARELIWKIPKWIGGVLNFKYLLLTRMGEALFQYIHPHGFEQFLHNGLGKPLRDLMMSSLQAIITCQLKLRKLGLLPDGPLEDIARTTLSLVTDGFYEKVEMGAIEVHGGTHIVKLCVIDGKPSTLLSDGTIVPTDFVICGTGFHQSVPFFSMNIIKQLTDDQGNFLLYRHIHPINVPQLSFNGYNASLFCPLSSEVAALWIANLLAGGMKLPSPNKQQLEVIEQLAWTEKRTKGKHACGGSIIPFTFHYIDELLKDMNLTLNAHTHICEWLLPINFGAYVGLIDELTKRLASEGKITFPLC</sequence>
<evidence type="ECO:0000256" key="5">
    <source>
        <dbReference type="ARBA" id="ARBA00023002"/>
    </source>
</evidence>
<organism evidence="8 9">
    <name type="scientific">Sphagnum jensenii</name>
    <dbReference type="NCBI Taxonomy" id="128206"/>
    <lineage>
        <taxon>Eukaryota</taxon>
        <taxon>Viridiplantae</taxon>
        <taxon>Streptophyta</taxon>
        <taxon>Embryophyta</taxon>
        <taxon>Bryophyta</taxon>
        <taxon>Sphagnophytina</taxon>
        <taxon>Sphagnopsida</taxon>
        <taxon>Sphagnales</taxon>
        <taxon>Sphagnaceae</taxon>
        <taxon>Sphagnum</taxon>
    </lineage>
</organism>
<dbReference type="SUPFAM" id="SSF51905">
    <property type="entry name" value="FAD/NAD(P)-binding domain"/>
    <property type="match status" value="2"/>
</dbReference>
<keyword evidence="7" id="KW-0732">Signal</keyword>
<evidence type="ECO:0000256" key="7">
    <source>
        <dbReference type="SAM" id="SignalP"/>
    </source>
</evidence>
<name>A0ABP1AQT9_9BRYO</name>
<dbReference type="Proteomes" id="UP001497522">
    <property type="component" value="Chromosome 14"/>
</dbReference>
<keyword evidence="6" id="KW-0503">Monooxygenase</keyword>
<dbReference type="InterPro" id="IPR000960">
    <property type="entry name" value="Flavin_mOase"/>
</dbReference>
<dbReference type="PRINTS" id="PR00370">
    <property type="entry name" value="FMOXYGENASE"/>
</dbReference>
<comment type="cofactor">
    <cofactor evidence="6">
        <name>FAD</name>
        <dbReference type="ChEBI" id="CHEBI:57692"/>
    </cofactor>
</comment>
<evidence type="ECO:0000313" key="9">
    <source>
        <dbReference type="Proteomes" id="UP001497522"/>
    </source>
</evidence>
<comment type="similarity">
    <text evidence="1 6">Belongs to the FMO family.</text>
</comment>
<accession>A0ABP1AQT9</accession>
<keyword evidence="9" id="KW-1185">Reference proteome</keyword>
<proteinExistence type="inferred from homology"/>
<dbReference type="InterPro" id="IPR020946">
    <property type="entry name" value="Flavin_mOase-like"/>
</dbReference>
<dbReference type="PANTHER" id="PTHR23023">
    <property type="entry name" value="DIMETHYLANILINE MONOOXYGENASE"/>
    <property type="match status" value="1"/>
</dbReference>
<dbReference type="Pfam" id="PF00743">
    <property type="entry name" value="FMO-like"/>
    <property type="match status" value="1"/>
</dbReference>
<feature type="chain" id="PRO_5046533122" description="Flavin-containing monooxygenase" evidence="7">
    <location>
        <begin position="17"/>
        <end position="515"/>
    </location>
</feature>
<evidence type="ECO:0000256" key="6">
    <source>
        <dbReference type="RuleBase" id="RU361177"/>
    </source>
</evidence>
<feature type="signal peptide" evidence="7">
    <location>
        <begin position="1"/>
        <end position="16"/>
    </location>
</feature>
<evidence type="ECO:0000256" key="1">
    <source>
        <dbReference type="ARBA" id="ARBA00009183"/>
    </source>
</evidence>
<evidence type="ECO:0000256" key="4">
    <source>
        <dbReference type="ARBA" id="ARBA00022857"/>
    </source>
</evidence>
<keyword evidence="5 6" id="KW-0560">Oxidoreductase</keyword>
<dbReference type="Gene3D" id="3.50.50.60">
    <property type="entry name" value="FAD/NAD(P)-binding domain"/>
    <property type="match status" value="2"/>
</dbReference>
<dbReference type="InterPro" id="IPR050346">
    <property type="entry name" value="FMO-like"/>
</dbReference>
<evidence type="ECO:0000256" key="2">
    <source>
        <dbReference type="ARBA" id="ARBA00022630"/>
    </source>
</evidence>
<reference evidence="8" key="1">
    <citation type="submission" date="2024-03" db="EMBL/GenBank/DDBJ databases">
        <authorList>
            <consortium name="ELIXIR-Norway"/>
            <consortium name="Elixir Norway"/>
        </authorList>
    </citation>
    <scope>NUCLEOTIDE SEQUENCE</scope>
</reference>
<evidence type="ECO:0000256" key="3">
    <source>
        <dbReference type="ARBA" id="ARBA00022827"/>
    </source>
</evidence>
<dbReference type="EMBL" id="OZ023715">
    <property type="protein sequence ID" value="CAK9864716.1"/>
    <property type="molecule type" value="Genomic_DNA"/>
</dbReference>
<keyword evidence="2 6" id="KW-0285">Flavoprotein</keyword>
<dbReference type="EC" id="1.-.-.-" evidence="6"/>
<dbReference type="InterPro" id="IPR036188">
    <property type="entry name" value="FAD/NAD-bd_sf"/>
</dbReference>
<gene>
    <name evidence="8" type="ORF">CSSPJE1EN2_LOCUS7711</name>
</gene>
<protein>
    <recommendedName>
        <fullName evidence="6">Flavin-containing monooxygenase</fullName>
        <ecNumber evidence="6">1.-.-.-</ecNumber>
    </recommendedName>
</protein>
<dbReference type="PIRSF" id="PIRSF000332">
    <property type="entry name" value="FMO"/>
    <property type="match status" value="1"/>
</dbReference>